<dbReference type="Gene3D" id="2.60.15.10">
    <property type="entry name" value="F0F1 ATP synthase delta/epsilon subunit, N-terminal"/>
    <property type="match status" value="1"/>
</dbReference>
<dbReference type="AlphaFoldDB" id="A0AAT9G9H5"/>
<protein>
    <recommendedName>
        <fullName evidence="10">ATP synthase epsilon chain</fullName>
    </recommendedName>
    <alternativeName>
        <fullName evidence="10">ATP synthase F1 sector epsilon subunit</fullName>
    </alternativeName>
    <alternativeName>
        <fullName evidence="10">F-ATPase epsilon subunit</fullName>
    </alternativeName>
</protein>
<dbReference type="SUPFAM" id="SSF51344">
    <property type="entry name" value="Epsilon subunit of F1F0-ATP synthase N-terminal domain"/>
    <property type="match status" value="1"/>
</dbReference>
<name>A0AAT9G9H5_9RICK</name>
<comment type="subcellular location">
    <subcellularLocation>
        <location evidence="10">Cell membrane</location>
        <topology evidence="10">Peripheral membrane protein</topology>
    </subcellularLocation>
    <subcellularLocation>
        <location evidence="2">Endomembrane system</location>
        <topology evidence="2">Peripheral membrane protein</topology>
    </subcellularLocation>
</comment>
<comment type="function">
    <text evidence="1 10">Produces ATP from ADP in the presence of a proton gradient across the membrane.</text>
</comment>
<evidence type="ECO:0000256" key="6">
    <source>
        <dbReference type="ARBA" id="ARBA00023065"/>
    </source>
</evidence>
<comment type="similarity">
    <text evidence="3 10 11">Belongs to the ATPase epsilon chain family.</text>
</comment>
<evidence type="ECO:0000259" key="12">
    <source>
        <dbReference type="Pfam" id="PF02823"/>
    </source>
</evidence>
<dbReference type="InterPro" id="IPR036771">
    <property type="entry name" value="ATPsynth_dsu/esu_N"/>
</dbReference>
<dbReference type="GO" id="GO:0045259">
    <property type="term" value="C:proton-transporting ATP synthase complex"/>
    <property type="evidence" value="ECO:0007669"/>
    <property type="project" value="UniProtKB-KW"/>
</dbReference>
<feature type="domain" description="ATP synthase F1 complex delta/epsilon subunit N-terminal" evidence="12">
    <location>
        <begin position="6"/>
        <end position="83"/>
    </location>
</feature>
<reference evidence="13" key="1">
    <citation type="submission" date="2024-01" db="EMBL/GenBank/DDBJ databases">
        <title>Sequencing the genomes of a sandfly, Sergentomyia squamirostris, and its two endosymbionts.</title>
        <authorList>
            <person name="Itokawa K."/>
            <person name="Sanjoba C."/>
        </authorList>
    </citation>
    <scope>NUCLEOTIDE SEQUENCE</scope>
    <source>
        <strain evidence="13">RiSSQ</strain>
    </source>
</reference>
<evidence type="ECO:0000256" key="4">
    <source>
        <dbReference type="ARBA" id="ARBA00022448"/>
    </source>
</evidence>
<evidence type="ECO:0000256" key="7">
    <source>
        <dbReference type="ARBA" id="ARBA00023136"/>
    </source>
</evidence>
<evidence type="ECO:0000256" key="3">
    <source>
        <dbReference type="ARBA" id="ARBA00005712"/>
    </source>
</evidence>
<keyword evidence="5 10" id="KW-0375">Hydrogen ion transport</keyword>
<sequence length="131" mass="14892">MNKTIRVKIVTPVNVVFDMEARMITMPGELGEFEVLPGHELLIANLKDGLTKITVDNSVFKYFIYSGLAEVTWTNVNIVTEFAVDTSSLQLHDIIRKIDSLKKEIDEEIDDTKIDIIKLDIARYESLLAHI</sequence>
<gene>
    <name evidence="10" type="primary">atpC</name>
    <name evidence="13" type="ORF">DMENIID0002_10560</name>
</gene>
<organism evidence="13">
    <name type="scientific">Candidatus Tisiphia endosymbiont of Sergentomyia squamirostris</name>
    <dbReference type="NCBI Taxonomy" id="3113639"/>
    <lineage>
        <taxon>Bacteria</taxon>
        <taxon>Pseudomonadati</taxon>
        <taxon>Pseudomonadota</taxon>
        <taxon>Alphaproteobacteria</taxon>
        <taxon>Rickettsiales</taxon>
        <taxon>Rickettsiaceae</taxon>
        <taxon>Rickettsieae</taxon>
        <taxon>Candidatus Tisiphia</taxon>
    </lineage>
</organism>
<evidence type="ECO:0000256" key="1">
    <source>
        <dbReference type="ARBA" id="ARBA00003543"/>
    </source>
</evidence>
<dbReference type="GO" id="GO:0005886">
    <property type="term" value="C:plasma membrane"/>
    <property type="evidence" value="ECO:0007669"/>
    <property type="project" value="UniProtKB-SubCell"/>
</dbReference>
<dbReference type="InterPro" id="IPR020546">
    <property type="entry name" value="ATP_synth_F1_dsu/esu_N"/>
</dbReference>
<dbReference type="EMBL" id="AP029170">
    <property type="protein sequence ID" value="BFD46410.1"/>
    <property type="molecule type" value="Genomic_DNA"/>
</dbReference>
<dbReference type="CDD" id="cd12152">
    <property type="entry name" value="F1-ATPase_delta"/>
    <property type="match status" value="1"/>
</dbReference>
<evidence type="ECO:0000256" key="8">
    <source>
        <dbReference type="ARBA" id="ARBA00023196"/>
    </source>
</evidence>
<accession>A0AAT9G9H5</accession>
<keyword evidence="8 10" id="KW-0139">CF(1)</keyword>
<comment type="subunit">
    <text evidence="10 11">F-type ATPases have 2 components, CF(1) - the catalytic core - and CF(0) - the membrane proton channel. CF(1) has five subunits: alpha(3), beta(3), gamma(1), delta(1), epsilon(1). CF(0) has three main subunits: a, b and c.</text>
</comment>
<dbReference type="PANTHER" id="PTHR13822:SF10">
    <property type="entry name" value="ATP SYNTHASE EPSILON CHAIN, CHLOROPLASTIC"/>
    <property type="match status" value="1"/>
</dbReference>
<dbReference type="GO" id="GO:0005524">
    <property type="term" value="F:ATP binding"/>
    <property type="evidence" value="ECO:0007669"/>
    <property type="project" value="UniProtKB-UniRule"/>
</dbReference>
<evidence type="ECO:0000256" key="9">
    <source>
        <dbReference type="ARBA" id="ARBA00023310"/>
    </source>
</evidence>
<keyword evidence="10" id="KW-1003">Cell membrane</keyword>
<evidence type="ECO:0000313" key="13">
    <source>
        <dbReference type="EMBL" id="BFD46410.1"/>
    </source>
</evidence>
<dbReference type="GO" id="GO:0046933">
    <property type="term" value="F:proton-transporting ATP synthase activity, rotational mechanism"/>
    <property type="evidence" value="ECO:0007669"/>
    <property type="project" value="UniProtKB-UniRule"/>
</dbReference>
<evidence type="ECO:0000256" key="11">
    <source>
        <dbReference type="RuleBase" id="RU003656"/>
    </source>
</evidence>
<proteinExistence type="inferred from homology"/>
<dbReference type="HAMAP" id="MF_00530">
    <property type="entry name" value="ATP_synth_epsil_bac"/>
    <property type="match status" value="1"/>
</dbReference>
<keyword evidence="9 10" id="KW-0066">ATP synthesis</keyword>
<evidence type="ECO:0000256" key="5">
    <source>
        <dbReference type="ARBA" id="ARBA00022781"/>
    </source>
</evidence>
<dbReference type="GO" id="GO:0012505">
    <property type="term" value="C:endomembrane system"/>
    <property type="evidence" value="ECO:0007669"/>
    <property type="project" value="UniProtKB-SubCell"/>
</dbReference>
<keyword evidence="4 10" id="KW-0813">Transport</keyword>
<evidence type="ECO:0000256" key="10">
    <source>
        <dbReference type="HAMAP-Rule" id="MF_00530"/>
    </source>
</evidence>
<dbReference type="NCBIfam" id="TIGR01216">
    <property type="entry name" value="ATP_synt_epsi"/>
    <property type="match status" value="1"/>
</dbReference>
<dbReference type="PANTHER" id="PTHR13822">
    <property type="entry name" value="ATP SYNTHASE DELTA/EPSILON CHAIN"/>
    <property type="match status" value="1"/>
</dbReference>
<dbReference type="InterPro" id="IPR001469">
    <property type="entry name" value="ATP_synth_F1_dsu/esu"/>
</dbReference>
<keyword evidence="7 10" id="KW-0472">Membrane</keyword>
<keyword evidence="6 10" id="KW-0406">Ion transport</keyword>
<dbReference type="Pfam" id="PF02823">
    <property type="entry name" value="ATP-synt_DE_N"/>
    <property type="match status" value="1"/>
</dbReference>
<evidence type="ECO:0000256" key="2">
    <source>
        <dbReference type="ARBA" id="ARBA00004184"/>
    </source>
</evidence>